<feature type="repeat" description="TPR" evidence="3">
    <location>
        <begin position="295"/>
        <end position="328"/>
    </location>
</feature>
<feature type="repeat" description="TPR" evidence="3">
    <location>
        <begin position="125"/>
        <end position="158"/>
    </location>
</feature>
<dbReference type="PROSITE" id="PS50293">
    <property type="entry name" value="TPR_REGION"/>
    <property type="match status" value="2"/>
</dbReference>
<dbReference type="Pfam" id="PF13181">
    <property type="entry name" value="TPR_8"/>
    <property type="match status" value="1"/>
</dbReference>
<feature type="repeat" description="TPR" evidence="3">
    <location>
        <begin position="159"/>
        <end position="192"/>
    </location>
</feature>
<dbReference type="RefSeq" id="WP_254030223.1">
    <property type="nucleotide sequence ID" value="NZ_JBMLSA010000043.1"/>
</dbReference>
<feature type="repeat" description="TPR" evidence="3">
    <location>
        <begin position="23"/>
        <end position="56"/>
    </location>
</feature>
<dbReference type="InterPro" id="IPR011990">
    <property type="entry name" value="TPR-like_helical_dom_sf"/>
</dbReference>
<dbReference type="SUPFAM" id="SSF53335">
    <property type="entry name" value="S-adenosyl-L-methionine-dependent methyltransferases"/>
    <property type="match status" value="1"/>
</dbReference>
<dbReference type="PROSITE" id="PS50005">
    <property type="entry name" value="TPR"/>
    <property type="match status" value="7"/>
</dbReference>
<dbReference type="Gene3D" id="3.40.50.150">
    <property type="entry name" value="Vaccinia Virus protein VP39"/>
    <property type="match status" value="1"/>
</dbReference>
<evidence type="ECO:0000259" key="4">
    <source>
        <dbReference type="Pfam" id="PF08241"/>
    </source>
</evidence>
<dbReference type="EMBL" id="LR882963">
    <property type="protein sequence ID" value="CAD5974822.1"/>
    <property type="molecule type" value="Genomic_DNA"/>
</dbReference>
<reference evidence="6" key="1">
    <citation type="submission" date="2015-09" db="EMBL/GenBank/DDBJ databases">
        <authorList>
            <person name="Jackson K.R."/>
            <person name="Lunt B.L."/>
            <person name="Fisher J.N.B."/>
            <person name="Gardner A.V."/>
            <person name="Bailey M.E."/>
            <person name="Deus L.M."/>
            <person name="Earl A.S."/>
            <person name="Gibby P.D."/>
            <person name="Hartmann K.A."/>
            <person name="Liu J.E."/>
            <person name="Manci A.M."/>
            <person name="Nielsen D.A."/>
            <person name="Solomon M.B."/>
            <person name="Breakwell D.P."/>
            <person name="Burnett S.H."/>
            <person name="Grose J.H."/>
        </authorList>
    </citation>
    <scope>NUCLEOTIDE SEQUENCE</scope>
    <source>
        <strain evidence="6">7805</strain>
    </source>
</reference>
<proteinExistence type="predicted"/>
<name>A0A1J1J9F1_PLAAG</name>
<evidence type="ECO:0000256" key="2">
    <source>
        <dbReference type="ARBA" id="ARBA00022803"/>
    </source>
</evidence>
<feature type="repeat" description="TPR" evidence="3">
    <location>
        <begin position="57"/>
        <end position="90"/>
    </location>
</feature>
<dbReference type="InterPro" id="IPR029063">
    <property type="entry name" value="SAM-dependent_MTases_sf"/>
</dbReference>
<protein>
    <submittedName>
        <fullName evidence="6">TPR domain protein</fullName>
    </submittedName>
    <submittedName>
        <fullName evidence="5">UDP-N-acetylglucosamine--peptide N-acetylglucosaminyltransferase 110 kDa subunit</fullName>
        <ecNumber evidence="5">2.4.1.255</ecNumber>
    </submittedName>
</protein>
<keyword evidence="1" id="KW-0677">Repeat</keyword>
<dbReference type="InterPro" id="IPR051685">
    <property type="entry name" value="Ycf3/AcsC/BcsC/TPR_MFPF"/>
</dbReference>
<keyword evidence="5" id="KW-0808">Transferase</keyword>
<dbReference type="InterPro" id="IPR019734">
    <property type="entry name" value="TPR_rpt"/>
</dbReference>
<dbReference type="AlphaFoldDB" id="A0A1J1J9F1"/>
<feature type="repeat" description="TPR" evidence="3">
    <location>
        <begin position="261"/>
        <end position="294"/>
    </location>
</feature>
<feature type="repeat" description="TPR" evidence="3">
    <location>
        <begin position="91"/>
        <end position="124"/>
    </location>
</feature>
<feature type="domain" description="Methyltransferase type 11" evidence="4">
    <location>
        <begin position="439"/>
        <end position="535"/>
    </location>
</feature>
<evidence type="ECO:0000256" key="1">
    <source>
        <dbReference type="ARBA" id="ARBA00022737"/>
    </source>
</evidence>
<dbReference type="CDD" id="cd02440">
    <property type="entry name" value="AdoMet_MTases"/>
    <property type="match status" value="1"/>
</dbReference>
<dbReference type="InterPro" id="IPR013216">
    <property type="entry name" value="Methyltransf_11"/>
</dbReference>
<dbReference type="PANTHER" id="PTHR44943:SF4">
    <property type="entry name" value="TPR REPEAT-CONTAINING PROTEIN MJ0798"/>
    <property type="match status" value="1"/>
</dbReference>
<dbReference type="Pfam" id="PF08241">
    <property type="entry name" value="Methyltransf_11"/>
    <property type="match status" value="1"/>
</dbReference>
<dbReference type="Pfam" id="PF13414">
    <property type="entry name" value="TPR_11"/>
    <property type="match status" value="2"/>
</dbReference>
<keyword evidence="5" id="KW-0328">Glycosyltransferase</keyword>
<dbReference type="EMBL" id="LO018304">
    <property type="protein sequence ID" value="CUM58086.1"/>
    <property type="molecule type" value="Genomic_DNA"/>
</dbReference>
<evidence type="ECO:0000313" key="6">
    <source>
        <dbReference type="EMBL" id="CUM58086.1"/>
    </source>
</evidence>
<dbReference type="Proteomes" id="UP001153761">
    <property type="component" value="Chromosome"/>
</dbReference>
<keyword evidence="2 3" id="KW-0802">TPR repeat</keyword>
<sequence>MTPSNPEDSLIMTESTHPDAAMITELYQQAIKYQESENFNEAIACYQKLINIEPKFLLGYQRIGNISLKTQQFEQAITAYKKVIELSPNEFWAYNNLGEALIKLQRWEAAIPIYEKAIQLDPNCFWGYNGLGECLTQTEQLEKAVPIYQKAIQLDPEFWGSYQKLGEILTTLERWEEVIPIYRRAIELKPDFFWSYVSLAKVLIHLERWEEAIPICQPAISIDPNFFWSYINLADSLFNLERWQEAVDVYTTANQIKSDFFWSYKNLGDGLIQLQRWQDAILVYQQAIELNSTEASCYYNLGLAYLNLQQKSDAINCFETALKLEPDYISAQEKLNELIEISSISDSTPSPNQLEPIDWLKYYPTWGQAPSYLLPKPVSLGKNPQTGKWQFPVPPKDLRFVFDDNNEEYYLNSGKIQIQVMLSVLRECGYFLKTGSRILDFGCASGRILRELADLSDICEIWGMDISADCIAWCQQNMSPPFHFFVGTTLPHLPFEDRYFDLIYAGSVFTHIDDLADAWLLELRRILKPGGLAFITIQESYIFDKIKESPELWLSNNNVWPPEQKQACIQNYFEYINQDFAMFTLGRDTRSLVFYDVNSFREKWKPFFQVLAVKQEAYYWQTGILLKRL</sequence>
<dbReference type="GeneID" id="77289604"/>
<organism evidence="6">
    <name type="scientific">Planktothrix agardhii</name>
    <name type="common">Oscillatoria agardhii</name>
    <dbReference type="NCBI Taxonomy" id="1160"/>
    <lineage>
        <taxon>Bacteria</taxon>
        <taxon>Bacillati</taxon>
        <taxon>Cyanobacteriota</taxon>
        <taxon>Cyanophyceae</taxon>
        <taxon>Oscillatoriophycideae</taxon>
        <taxon>Oscillatoriales</taxon>
        <taxon>Microcoleaceae</taxon>
        <taxon>Planktothrix</taxon>
    </lineage>
</organism>
<dbReference type="SMART" id="SM00028">
    <property type="entry name" value="TPR"/>
    <property type="match status" value="9"/>
</dbReference>
<dbReference type="Pfam" id="PF14559">
    <property type="entry name" value="TPR_19"/>
    <property type="match status" value="1"/>
</dbReference>
<dbReference type="EC" id="2.4.1.255" evidence="5"/>
<accession>A0A1J1J9F1</accession>
<dbReference type="SUPFAM" id="SSF48452">
    <property type="entry name" value="TPR-like"/>
    <property type="match status" value="1"/>
</dbReference>
<dbReference type="GO" id="GO:0008757">
    <property type="term" value="F:S-adenosylmethionine-dependent methyltransferase activity"/>
    <property type="evidence" value="ECO:0007669"/>
    <property type="project" value="InterPro"/>
</dbReference>
<evidence type="ECO:0000313" key="5">
    <source>
        <dbReference type="EMBL" id="CAD5974822.1"/>
    </source>
</evidence>
<dbReference type="PANTHER" id="PTHR44943">
    <property type="entry name" value="CELLULOSE SYNTHASE OPERON PROTEIN C"/>
    <property type="match status" value="1"/>
</dbReference>
<gene>
    <name evidence="5" type="primary">Ogt</name>
    <name evidence="5" type="ORF">PANO66_04241</name>
    <name evidence="6" type="ORF">PLAM_0119</name>
</gene>
<dbReference type="GO" id="GO:0097363">
    <property type="term" value="F:protein O-acetylglucosaminyltransferase activity"/>
    <property type="evidence" value="ECO:0007669"/>
    <property type="project" value="UniProtKB-EC"/>
</dbReference>
<evidence type="ECO:0000256" key="3">
    <source>
        <dbReference type="PROSITE-ProRule" id="PRU00339"/>
    </source>
</evidence>
<dbReference type="Gene3D" id="1.25.40.10">
    <property type="entry name" value="Tetratricopeptide repeat domain"/>
    <property type="match status" value="3"/>
</dbReference>
<reference evidence="5" key="2">
    <citation type="submission" date="2020-09" db="EMBL/GenBank/DDBJ databases">
        <authorList>
            <person name="Blom J."/>
        </authorList>
    </citation>
    <scope>NUCLEOTIDE SEQUENCE</scope>
    <source>
        <strain evidence="5">No.66</strain>
    </source>
</reference>